<dbReference type="EMBL" id="SGPL01000610">
    <property type="protein sequence ID" value="THH09751.1"/>
    <property type="molecule type" value="Genomic_DNA"/>
</dbReference>
<protein>
    <recommendedName>
        <fullName evidence="7">FAD-binding PCMH-type domain-containing protein</fullName>
    </recommendedName>
</protein>
<dbReference type="InterPro" id="IPR016166">
    <property type="entry name" value="FAD-bd_PCMH"/>
</dbReference>
<keyword evidence="4" id="KW-0274">FAD</keyword>
<dbReference type="SUPFAM" id="SSF81383">
    <property type="entry name" value="F-box domain"/>
    <property type="match status" value="1"/>
</dbReference>
<dbReference type="Proteomes" id="UP000310158">
    <property type="component" value="Unassembled WGS sequence"/>
</dbReference>
<evidence type="ECO:0000313" key="8">
    <source>
        <dbReference type="EMBL" id="THH09751.1"/>
    </source>
</evidence>
<name>A0A4S4LEX0_9AGAM</name>
<keyword evidence="3" id="KW-0285">Flavoprotein</keyword>
<evidence type="ECO:0000256" key="2">
    <source>
        <dbReference type="ARBA" id="ARBA00005466"/>
    </source>
</evidence>
<feature type="domain" description="FAD-binding PCMH-type" evidence="7">
    <location>
        <begin position="567"/>
        <end position="740"/>
    </location>
</feature>
<keyword evidence="9" id="KW-1185">Reference proteome</keyword>
<keyword evidence="5" id="KW-0560">Oxidoreductase</keyword>
<proteinExistence type="inferred from homology"/>
<evidence type="ECO:0000313" key="9">
    <source>
        <dbReference type="Proteomes" id="UP000310158"/>
    </source>
</evidence>
<dbReference type="Gene3D" id="3.30.465.10">
    <property type="match status" value="1"/>
</dbReference>
<dbReference type="CDD" id="cd09917">
    <property type="entry name" value="F-box_SF"/>
    <property type="match status" value="1"/>
</dbReference>
<dbReference type="InterPro" id="IPR016167">
    <property type="entry name" value="FAD-bd_PCMH_sub1"/>
</dbReference>
<dbReference type="InterPro" id="IPR036047">
    <property type="entry name" value="F-box-like_dom_sf"/>
</dbReference>
<dbReference type="PANTHER" id="PTHR42973">
    <property type="entry name" value="BINDING OXIDOREDUCTASE, PUTATIVE (AFU_ORTHOLOGUE AFUA_1G17690)-RELATED"/>
    <property type="match status" value="1"/>
</dbReference>
<dbReference type="Gene3D" id="3.30.43.10">
    <property type="entry name" value="Uridine Diphospho-n-acetylenolpyruvylglucosamine Reductase, domain 2"/>
    <property type="match status" value="1"/>
</dbReference>
<evidence type="ECO:0000256" key="5">
    <source>
        <dbReference type="ARBA" id="ARBA00023002"/>
    </source>
</evidence>
<feature type="compositionally biased region" description="Polar residues" evidence="6">
    <location>
        <begin position="1088"/>
        <end position="1097"/>
    </location>
</feature>
<evidence type="ECO:0000256" key="4">
    <source>
        <dbReference type="ARBA" id="ARBA00022827"/>
    </source>
</evidence>
<dbReference type="Pfam" id="PF01565">
    <property type="entry name" value="FAD_binding_4"/>
    <property type="match status" value="1"/>
</dbReference>
<accession>A0A4S4LEX0</accession>
<dbReference type="PROSITE" id="PS51387">
    <property type="entry name" value="FAD_PCMH"/>
    <property type="match status" value="1"/>
</dbReference>
<sequence>MHKQHILSFPTELSIHVFEYLDVRTLVCRQWYTLIQGALCLQYKIELAMSGLENRLLLPSTAPLPDQLKSLQQHQRAWRRLEWTCCRSLPMSRPSGHFLCEVALHNGILAYMGEPSDTVFIRRLPSPLLAIDEDDWIIHIPKMRFEAFVINPRQDLLVLLDRKPNEDDLRTVAFHIHLLSMQNGCPHPTASSPIISFITPLRTPQLSYNIQITEQFLGVFFPDHTRAQRSRLVLWSWKTGNIHMELVRDNIESFTFFTDKHVLVLMWKSSLAANLDRDLEPALLVFDITKSSSHHVFCDDAAYTLAFLFPSPSSHLHLWGIGMWADHSSLSSSVHPQDQPCADSIVLIRLYAIGTGRSSAVARRRFRLLEIFVPASVLAQHVHKVCIGGKRRQILPWDQWISGARVQHSFPGDTLSPRNAMSGMRYMDVKPPADGSGDRLVVQLMDFSVLRIARAMGTATKEIGVRYPEDVPRGFWNDQVVVSRAPCLLKEVEVRAEESIRSIGLRMISENALVIANGTDEEDVLIDDLIAHCGSGKTDKPKLELDGIILTPSSEGYESSLHRISDLTVRRAAYVAFPTSFDDVPKLIDFARTNSTDIAIKGGGHTTNDSGASSSDGGLVIDMSKLNKVTVLEEKGTIVAQAGATWGDVYAEAAKYNVDVVGGDVCTVGIGGFLTGGGHSNRSGQHGLGIDNIVEATVTLADGRIVKASPTQEPDLFWAIQGGQSQFGVILQFILRAYPTQGPAFSGPLVFPGTAFESFVPVLEEFITTKMGVQDHLIVEFSRAPPHFYPGLVVIPYIPGPPSRADDLLKSFRSLNPIVDFVHPVPTQYDASHGGDEILARAPKRQYLGGAQFNDTAAGLDKEVFEQMWGEFVKFTEEHPEAKENIFMWQWQPVGVVKDRKSDETAFSKRSSLSYVLVHGRHRVPEFDQANIAWVRKTVGIIRDKYPNGGAIPNFACGDESAVVIYGAENAKKLKEIKAKYDPAGFWKKAESPIRSQKLCQAMPIVVAYSCYDGFSIHKTSYSILIESLTGLRGTEKTSHYSSADFAVPFFDVRLSPNMMHNWNYMTTKQTGLKDRTTNHPRGKLTGVSENRMSSMI</sequence>
<comment type="cofactor">
    <cofactor evidence="1">
        <name>FAD</name>
        <dbReference type="ChEBI" id="CHEBI:57692"/>
    </cofactor>
</comment>
<dbReference type="InterPro" id="IPR036318">
    <property type="entry name" value="FAD-bd_PCMH-like_sf"/>
</dbReference>
<dbReference type="AlphaFoldDB" id="A0A4S4LEX0"/>
<evidence type="ECO:0000256" key="6">
    <source>
        <dbReference type="SAM" id="MobiDB-lite"/>
    </source>
</evidence>
<dbReference type="PANTHER" id="PTHR42973:SF39">
    <property type="entry name" value="FAD-BINDING PCMH-TYPE DOMAIN-CONTAINING PROTEIN"/>
    <property type="match status" value="1"/>
</dbReference>
<dbReference type="OrthoDB" id="415825at2759"/>
<dbReference type="InterPro" id="IPR006094">
    <property type="entry name" value="Oxid_FAD_bind_N"/>
</dbReference>
<dbReference type="InterPro" id="IPR016169">
    <property type="entry name" value="FAD-bd_PCMH_sub2"/>
</dbReference>
<dbReference type="GO" id="GO:0071949">
    <property type="term" value="F:FAD binding"/>
    <property type="evidence" value="ECO:0007669"/>
    <property type="project" value="InterPro"/>
</dbReference>
<organism evidence="8 9">
    <name type="scientific">Bondarzewia mesenterica</name>
    <dbReference type="NCBI Taxonomy" id="1095465"/>
    <lineage>
        <taxon>Eukaryota</taxon>
        <taxon>Fungi</taxon>
        <taxon>Dikarya</taxon>
        <taxon>Basidiomycota</taxon>
        <taxon>Agaricomycotina</taxon>
        <taxon>Agaricomycetes</taxon>
        <taxon>Russulales</taxon>
        <taxon>Bondarzewiaceae</taxon>
        <taxon>Bondarzewia</taxon>
    </lineage>
</organism>
<comment type="similarity">
    <text evidence="2">Belongs to the oxygen-dependent FAD-linked oxidoreductase family.</text>
</comment>
<dbReference type="SUPFAM" id="SSF56176">
    <property type="entry name" value="FAD-binding/transporter-associated domain-like"/>
    <property type="match status" value="1"/>
</dbReference>
<gene>
    <name evidence="8" type="ORF">EW146_g8591</name>
</gene>
<evidence type="ECO:0000259" key="7">
    <source>
        <dbReference type="PROSITE" id="PS51387"/>
    </source>
</evidence>
<evidence type="ECO:0000256" key="1">
    <source>
        <dbReference type="ARBA" id="ARBA00001974"/>
    </source>
</evidence>
<comment type="caution">
    <text evidence="8">The sequence shown here is derived from an EMBL/GenBank/DDBJ whole genome shotgun (WGS) entry which is preliminary data.</text>
</comment>
<evidence type="ECO:0000256" key="3">
    <source>
        <dbReference type="ARBA" id="ARBA00022630"/>
    </source>
</evidence>
<dbReference type="Gene3D" id="3.40.462.20">
    <property type="match status" value="1"/>
</dbReference>
<dbReference type="InterPro" id="IPR050416">
    <property type="entry name" value="FAD-linked_Oxidoreductase"/>
</dbReference>
<feature type="region of interest" description="Disordered" evidence="6">
    <location>
        <begin position="1073"/>
        <end position="1097"/>
    </location>
</feature>
<reference evidence="8 9" key="1">
    <citation type="submission" date="2019-02" db="EMBL/GenBank/DDBJ databases">
        <title>Genome sequencing of the rare red list fungi Bondarzewia mesenterica.</title>
        <authorList>
            <person name="Buettner E."/>
            <person name="Kellner H."/>
        </authorList>
    </citation>
    <scope>NUCLEOTIDE SEQUENCE [LARGE SCALE GENOMIC DNA]</scope>
    <source>
        <strain evidence="8 9">DSM 108281</strain>
    </source>
</reference>
<dbReference type="GO" id="GO:0016491">
    <property type="term" value="F:oxidoreductase activity"/>
    <property type="evidence" value="ECO:0007669"/>
    <property type="project" value="UniProtKB-KW"/>
</dbReference>